<accession>A0ABX0GX24</accession>
<feature type="transmembrane region" description="Helical" evidence="1">
    <location>
        <begin position="64"/>
        <end position="90"/>
    </location>
</feature>
<gene>
    <name evidence="2" type="ORF">G9H71_10340</name>
</gene>
<organism evidence="2 3">
    <name type="scientific">Motilibacter deserti</name>
    <dbReference type="NCBI Taxonomy" id="2714956"/>
    <lineage>
        <taxon>Bacteria</taxon>
        <taxon>Bacillati</taxon>
        <taxon>Actinomycetota</taxon>
        <taxon>Actinomycetes</taxon>
        <taxon>Motilibacterales</taxon>
        <taxon>Motilibacteraceae</taxon>
        <taxon>Motilibacter</taxon>
    </lineage>
</organism>
<evidence type="ECO:0000256" key="1">
    <source>
        <dbReference type="SAM" id="Phobius"/>
    </source>
</evidence>
<name>A0ABX0GX24_9ACTN</name>
<keyword evidence="1" id="KW-1133">Transmembrane helix</keyword>
<comment type="caution">
    <text evidence="2">The sequence shown here is derived from an EMBL/GenBank/DDBJ whole genome shotgun (WGS) entry which is preliminary data.</text>
</comment>
<keyword evidence="1" id="KW-0812">Transmembrane</keyword>
<feature type="transmembrane region" description="Helical" evidence="1">
    <location>
        <begin position="21"/>
        <end position="44"/>
    </location>
</feature>
<dbReference type="Proteomes" id="UP000800981">
    <property type="component" value="Unassembled WGS sequence"/>
</dbReference>
<feature type="transmembrane region" description="Helical" evidence="1">
    <location>
        <begin position="111"/>
        <end position="135"/>
    </location>
</feature>
<evidence type="ECO:0000313" key="2">
    <source>
        <dbReference type="EMBL" id="NHC14180.1"/>
    </source>
</evidence>
<reference evidence="2 3" key="1">
    <citation type="submission" date="2020-03" db="EMBL/GenBank/DDBJ databases">
        <title>Two novel Motilibacter sp.</title>
        <authorList>
            <person name="Liu S."/>
        </authorList>
    </citation>
    <scope>NUCLEOTIDE SEQUENCE [LARGE SCALE GENOMIC DNA]</scope>
    <source>
        <strain evidence="2 3">E257</strain>
    </source>
</reference>
<dbReference type="EMBL" id="JAANNP010000004">
    <property type="protein sequence ID" value="NHC14180.1"/>
    <property type="molecule type" value="Genomic_DNA"/>
</dbReference>
<sequence length="143" mass="14590">MASAVQISSSDEGVPVRRRGAIVPMALAVLSAGCFGAGMVWPYVHLGLAGLTHVEILTRPSTQITGAWAALTGLAFLTAPCAALLALGAAAWAVRGDGAVRATWRRQRVRALAVSGAALLAVAVLAMIVLTPYAAATGTWLVD</sequence>
<protein>
    <submittedName>
        <fullName evidence="2">Uncharacterized protein</fullName>
    </submittedName>
</protein>
<keyword evidence="3" id="KW-1185">Reference proteome</keyword>
<proteinExistence type="predicted"/>
<keyword evidence="1" id="KW-0472">Membrane</keyword>
<evidence type="ECO:0000313" key="3">
    <source>
        <dbReference type="Proteomes" id="UP000800981"/>
    </source>
</evidence>
<dbReference type="RefSeq" id="WP_166281431.1">
    <property type="nucleotide sequence ID" value="NZ_JAANNP010000004.1"/>
</dbReference>